<protein>
    <submittedName>
        <fullName evidence="1">Uncharacterized protein</fullName>
    </submittedName>
</protein>
<organism evidence="1">
    <name type="scientific">Anguilla anguilla</name>
    <name type="common">European freshwater eel</name>
    <name type="synonym">Muraena anguilla</name>
    <dbReference type="NCBI Taxonomy" id="7936"/>
    <lineage>
        <taxon>Eukaryota</taxon>
        <taxon>Metazoa</taxon>
        <taxon>Chordata</taxon>
        <taxon>Craniata</taxon>
        <taxon>Vertebrata</taxon>
        <taxon>Euteleostomi</taxon>
        <taxon>Actinopterygii</taxon>
        <taxon>Neopterygii</taxon>
        <taxon>Teleostei</taxon>
        <taxon>Anguilliformes</taxon>
        <taxon>Anguillidae</taxon>
        <taxon>Anguilla</taxon>
    </lineage>
</organism>
<name>A0A0E9T811_ANGAN</name>
<proteinExistence type="predicted"/>
<reference evidence="1" key="2">
    <citation type="journal article" date="2015" name="Fish Shellfish Immunol.">
        <title>Early steps in the European eel (Anguilla anguilla)-Vibrio vulnificus interaction in the gills: Role of the RtxA13 toxin.</title>
        <authorList>
            <person name="Callol A."/>
            <person name="Pajuelo D."/>
            <person name="Ebbesson L."/>
            <person name="Teles M."/>
            <person name="MacKenzie S."/>
            <person name="Amaro C."/>
        </authorList>
    </citation>
    <scope>NUCLEOTIDE SEQUENCE</scope>
</reference>
<accession>A0A0E9T811</accession>
<dbReference type="AlphaFoldDB" id="A0A0E9T811"/>
<sequence>MLQNFPDPGAPVLPGKKLTKMLTIKPSLA</sequence>
<evidence type="ECO:0000313" key="1">
    <source>
        <dbReference type="EMBL" id="JAH49804.1"/>
    </source>
</evidence>
<dbReference type="EMBL" id="GBXM01058773">
    <property type="protein sequence ID" value="JAH49804.1"/>
    <property type="molecule type" value="Transcribed_RNA"/>
</dbReference>
<reference evidence="1" key="1">
    <citation type="submission" date="2014-11" db="EMBL/GenBank/DDBJ databases">
        <authorList>
            <person name="Amaro Gonzalez C."/>
        </authorList>
    </citation>
    <scope>NUCLEOTIDE SEQUENCE</scope>
</reference>